<dbReference type="AlphaFoldDB" id="A0A512SWN3"/>
<evidence type="ECO:0000313" key="1">
    <source>
        <dbReference type="EMBL" id="GEQ12315.1"/>
    </source>
</evidence>
<comment type="caution">
    <text evidence="1">The sequence shown here is derived from an EMBL/GenBank/DDBJ whole genome shotgun (WGS) entry which is preliminary data.</text>
</comment>
<dbReference type="Pfam" id="PF13692">
    <property type="entry name" value="Glyco_trans_1_4"/>
    <property type="match status" value="1"/>
</dbReference>
<gene>
    <name evidence="1" type="ORF">KLO01_03620</name>
</gene>
<evidence type="ECO:0008006" key="3">
    <source>
        <dbReference type="Google" id="ProtNLM"/>
    </source>
</evidence>
<dbReference type="SUPFAM" id="SSF53756">
    <property type="entry name" value="UDP-Glycosyltransferase/glycogen phosphorylase"/>
    <property type="match status" value="1"/>
</dbReference>
<proteinExistence type="predicted"/>
<dbReference type="EMBL" id="BKBA01000003">
    <property type="protein sequence ID" value="GEQ12315.1"/>
    <property type="molecule type" value="Genomic_DNA"/>
</dbReference>
<reference evidence="1 2" key="1">
    <citation type="submission" date="2019-07" db="EMBL/GenBank/DDBJ databases">
        <title>Whole genome shotgun sequence of Knoellia locipacati NBRC 109775.</title>
        <authorList>
            <person name="Hosoyama A."/>
            <person name="Uohara A."/>
            <person name="Ohji S."/>
            <person name="Ichikawa N."/>
        </authorList>
    </citation>
    <scope>NUCLEOTIDE SEQUENCE [LARGE SCALE GENOMIC DNA]</scope>
    <source>
        <strain evidence="1 2">NBRC 109775</strain>
    </source>
</reference>
<dbReference type="Proteomes" id="UP000321793">
    <property type="component" value="Unassembled WGS sequence"/>
</dbReference>
<dbReference type="OrthoDB" id="3335961at2"/>
<accession>A0A512SWN3</accession>
<keyword evidence="2" id="KW-1185">Reference proteome</keyword>
<dbReference type="PANTHER" id="PTHR12526">
    <property type="entry name" value="GLYCOSYLTRANSFERASE"/>
    <property type="match status" value="1"/>
</dbReference>
<name>A0A512SWN3_9MICO</name>
<protein>
    <recommendedName>
        <fullName evidence="3">Glycosyl transferase</fullName>
    </recommendedName>
</protein>
<organism evidence="1 2">
    <name type="scientific">Knoellia locipacati</name>
    <dbReference type="NCBI Taxonomy" id="882824"/>
    <lineage>
        <taxon>Bacteria</taxon>
        <taxon>Bacillati</taxon>
        <taxon>Actinomycetota</taxon>
        <taxon>Actinomycetes</taxon>
        <taxon>Micrococcales</taxon>
        <taxon>Intrasporangiaceae</taxon>
        <taxon>Knoellia</taxon>
    </lineage>
</organism>
<dbReference type="Gene3D" id="3.40.50.2000">
    <property type="entry name" value="Glycogen Phosphorylase B"/>
    <property type="match status" value="1"/>
</dbReference>
<sequence>MPVDVSFVTSGHDVADARLHRLAAAARRVGLSVEVLGLGDAADAPRVDHVTATARGSFARRAALALRYAVRARGRVLVALDPDSLLACLAVTRGRSRKVVADIHEDYEALLADRPWARGPKGVVATRLARAATAAARRADLVIVADAHIPPHDVPGRLVVRNVPDLTMLPEPCGLDAEPRAIYIGDVRGSRGLAAMLDALEAAPGWRLDVVGPVAEPDAGSVTDDELRRRGLDGRVTFHGRQPPERAWRLAAGAWCGLALLEDTPAFHDAVPSKLYEYLGSGLAVVVSDLPRQRQLVDHAGAGAVVPAGDRSGAECGRVLREWSADPALVEAHRDRARQWREVALETGGYDDAMRALGALAGRPAIS</sequence>
<dbReference type="RefSeq" id="WP_147061853.1">
    <property type="nucleotide sequence ID" value="NZ_BAABDN010000001.1"/>
</dbReference>
<evidence type="ECO:0000313" key="2">
    <source>
        <dbReference type="Proteomes" id="UP000321793"/>
    </source>
</evidence>